<dbReference type="Pfam" id="PF01596">
    <property type="entry name" value="Methyltransf_3"/>
    <property type="match status" value="1"/>
</dbReference>
<dbReference type="PROSITE" id="PS51682">
    <property type="entry name" value="SAM_OMT_I"/>
    <property type="match status" value="1"/>
</dbReference>
<sequence length="202" mass="23243">MDENQYIEALNIRDELFADIYQYALENKIPIIDSDALNIIKNFIQLKSVKSVLEIGTAIGYSGLHIVSVHDDVQLTTVELNKDSYKIADENFKKYNVQDRVNNIHGNAKEVEIDGTFDMIFIDASKGNNQLFLEKYKPLLNPGGFIIVDNILLRGLVIEETIQNKNKRKLKEKVDRFNHYVKENYDHTMYFNVGDGLLVITI</sequence>
<dbReference type="Proteomes" id="UP000588186">
    <property type="component" value="Unassembled WGS sequence"/>
</dbReference>
<dbReference type="GO" id="GO:0008757">
    <property type="term" value="F:S-adenosylmethionine-dependent methyltransferase activity"/>
    <property type="evidence" value="ECO:0007669"/>
    <property type="project" value="TreeGrafter"/>
</dbReference>
<keyword evidence="1 4" id="KW-0489">Methyltransferase</keyword>
<dbReference type="EMBL" id="CAJEWB010000010">
    <property type="protein sequence ID" value="CAD2076210.1"/>
    <property type="molecule type" value="Genomic_DNA"/>
</dbReference>
<protein>
    <submittedName>
        <fullName evidence="4">O-methyltransferase/MSMEI_4947</fullName>
    </submittedName>
</protein>
<comment type="caution">
    <text evidence="4">The sequence shown here is derived from an EMBL/GenBank/DDBJ whole genome shotgun (WGS) entry which is preliminary data.</text>
</comment>
<evidence type="ECO:0000256" key="3">
    <source>
        <dbReference type="ARBA" id="ARBA00022691"/>
    </source>
</evidence>
<dbReference type="PANTHER" id="PTHR10509:SF14">
    <property type="entry name" value="CAFFEOYL-COA O-METHYLTRANSFERASE 3-RELATED"/>
    <property type="match status" value="1"/>
</dbReference>
<proteinExistence type="predicted"/>
<dbReference type="InterPro" id="IPR050362">
    <property type="entry name" value="Cation-dep_OMT"/>
</dbReference>
<organism evidence="4 5">
    <name type="scientific">Phocicoccus pinnipedialis</name>
    <dbReference type="NCBI Taxonomy" id="110845"/>
    <lineage>
        <taxon>Bacteria</taxon>
        <taxon>Bacillati</taxon>
        <taxon>Bacillota</taxon>
        <taxon>Bacilli</taxon>
        <taxon>Bacillales</taxon>
        <taxon>Salinicoccaceae</taxon>
        <taxon>Phocicoccus</taxon>
    </lineage>
</organism>
<dbReference type="Gene3D" id="3.40.50.150">
    <property type="entry name" value="Vaccinia Virus protein VP39"/>
    <property type="match status" value="1"/>
</dbReference>
<dbReference type="CDD" id="cd02440">
    <property type="entry name" value="AdoMet_MTases"/>
    <property type="match status" value="1"/>
</dbReference>
<reference evidence="4 5" key="1">
    <citation type="submission" date="2020-07" db="EMBL/GenBank/DDBJ databases">
        <authorList>
            <person name="Criscuolo A."/>
        </authorList>
    </citation>
    <scope>NUCLEOTIDE SEQUENCE [LARGE SCALE GENOMIC DNA]</scope>
    <source>
        <strain evidence="4">CIP107946</strain>
    </source>
</reference>
<evidence type="ECO:0000256" key="1">
    <source>
        <dbReference type="ARBA" id="ARBA00022603"/>
    </source>
</evidence>
<dbReference type="SUPFAM" id="SSF53335">
    <property type="entry name" value="S-adenosyl-L-methionine-dependent methyltransferases"/>
    <property type="match status" value="1"/>
</dbReference>
<dbReference type="InterPro" id="IPR002935">
    <property type="entry name" value="SAM_O-MeTrfase"/>
</dbReference>
<evidence type="ECO:0000313" key="5">
    <source>
        <dbReference type="Proteomes" id="UP000588186"/>
    </source>
</evidence>
<dbReference type="RefSeq" id="WP_186077765.1">
    <property type="nucleotide sequence ID" value="NZ_CAJEWB010000010.1"/>
</dbReference>
<keyword evidence="2 4" id="KW-0808">Transferase</keyword>
<dbReference type="GO" id="GO:0008171">
    <property type="term" value="F:O-methyltransferase activity"/>
    <property type="evidence" value="ECO:0007669"/>
    <property type="project" value="InterPro"/>
</dbReference>
<evidence type="ECO:0000313" key="4">
    <source>
        <dbReference type="EMBL" id="CAD2076210.1"/>
    </source>
</evidence>
<keyword evidence="3" id="KW-0949">S-adenosyl-L-methionine</keyword>
<dbReference type="PANTHER" id="PTHR10509">
    <property type="entry name" value="O-METHYLTRANSFERASE-RELATED"/>
    <property type="match status" value="1"/>
</dbReference>
<name>A0A6V7REH7_9BACL</name>
<dbReference type="InterPro" id="IPR029063">
    <property type="entry name" value="SAM-dependent_MTases_sf"/>
</dbReference>
<gene>
    <name evidence="4" type="ORF">JEOPIN946_01208</name>
</gene>
<evidence type="ECO:0000256" key="2">
    <source>
        <dbReference type="ARBA" id="ARBA00022679"/>
    </source>
</evidence>
<dbReference type="GO" id="GO:0032259">
    <property type="term" value="P:methylation"/>
    <property type="evidence" value="ECO:0007669"/>
    <property type="project" value="UniProtKB-KW"/>
</dbReference>
<dbReference type="AlphaFoldDB" id="A0A6V7REH7"/>
<accession>A0A6V7REH7</accession>
<keyword evidence="5" id="KW-1185">Reference proteome</keyword>